<organism evidence="1">
    <name type="scientific">Florenciella sp. virus SA2</name>
    <dbReference type="NCBI Taxonomy" id="3240092"/>
    <lineage>
        <taxon>Viruses</taxon>
    </lineage>
</organism>
<accession>A0AB39JAC8</accession>
<evidence type="ECO:0000313" key="1">
    <source>
        <dbReference type="EMBL" id="XDO02123.1"/>
    </source>
</evidence>
<reference evidence="1" key="1">
    <citation type="submission" date="2024-03" db="EMBL/GenBank/DDBJ databases">
        <title>Eukaryotic viruses encode the ribosomal protein eL40.</title>
        <authorList>
            <person name="Thomy J."/>
            <person name="Schvarcz C.R."/>
            <person name="McBeain K.A."/>
            <person name="Edwards K.F."/>
            <person name="Steward G.F."/>
        </authorList>
    </citation>
    <scope>NUCLEOTIDE SEQUENCE</scope>
    <source>
        <strain evidence="1">FloV-SA2</strain>
    </source>
</reference>
<protein>
    <submittedName>
        <fullName evidence="1">Uncharacterized protein</fullName>
    </submittedName>
</protein>
<name>A0AB39JAC8_9VIRU</name>
<sequence>MNNLKKQELCNVINLMDKDKHIEILRIIYGMNRNIISENNNGCFINMNDVNDELLDKINNQIMFWNKNDLDMKIIEQKKEEMCKLI</sequence>
<proteinExistence type="predicted"/>
<dbReference type="EMBL" id="PP542043">
    <property type="protein sequence ID" value="XDO02123.1"/>
    <property type="molecule type" value="Genomic_DNA"/>
</dbReference>
<gene>
    <name evidence="1" type="ORF">FloV-SA2_00304</name>
</gene>